<feature type="domain" description="BD-FAE-like" evidence="2">
    <location>
        <begin position="64"/>
        <end position="171"/>
    </location>
</feature>
<dbReference type="InterPro" id="IPR049492">
    <property type="entry name" value="BD-FAE-like_dom"/>
</dbReference>
<organism evidence="3 4">
    <name type="scientific">Pukyongiella litopenaei</name>
    <dbReference type="NCBI Taxonomy" id="2605946"/>
    <lineage>
        <taxon>Bacteria</taxon>
        <taxon>Pseudomonadati</taxon>
        <taxon>Pseudomonadota</taxon>
        <taxon>Alphaproteobacteria</taxon>
        <taxon>Rhodobacterales</taxon>
        <taxon>Paracoccaceae</taxon>
        <taxon>Pukyongiella</taxon>
    </lineage>
</organism>
<proteinExistence type="predicted"/>
<dbReference type="InterPro" id="IPR050300">
    <property type="entry name" value="GDXG_lipolytic_enzyme"/>
</dbReference>
<dbReference type="PANTHER" id="PTHR48081">
    <property type="entry name" value="AB HYDROLASE SUPERFAMILY PROTEIN C4A8.06C"/>
    <property type="match status" value="1"/>
</dbReference>
<dbReference type="GO" id="GO:0016787">
    <property type="term" value="F:hydrolase activity"/>
    <property type="evidence" value="ECO:0007669"/>
    <property type="project" value="UniProtKB-KW"/>
</dbReference>
<dbReference type="Pfam" id="PF20434">
    <property type="entry name" value="BD-FAE"/>
    <property type="match status" value="1"/>
</dbReference>
<dbReference type="EMBL" id="CP043622">
    <property type="protein sequence ID" value="QEP30642.1"/>
    <property type="molecule type" value="Genomic_DNA"/>
</dbReference>
<dbReference type="SUPFAM" id="SSF53474">
    <property type="entry name" value="alpha/beta-Hydrolases"/>
    <property type="match status" value="1"/>
</dbReference>
<evidence type="ECO:0000313" key="4">
    <source>
        <dbReference type="Proteomes" id="UP000237655"/>
    </source>
</evidence>
<keyword evidence="4" id="KW-1185">Reference proteome</keyword>
<name>A0A5C2H6Q2_9RHOB</name>
<sequence length="299" mass="32613">MAGDGMGAAAERARLDYDFNLRERCPNYGRDFAFWESESAVFRRAWPASQCDLAYGPHSLERYDLFLPSGDAGPVPFCLYLHPGSWQRLDKSLFSMIAPPLLDRGIAVAAVNYPLVPEVTIGGIVGRVRACLAEMRRDADRLGLDPDRIGMIGHSAGGHLAAMIHARASELDPGLRRAIRVVASVGGFYDLEPVRRSFMNMALGLDPETARDLSPISGEDRLDCPFVLVVGERETGEFRDQQRRMAEVLRRQGADPLELILPGQDHFSLVAELASRPNPVMTAVADALLAGVNSSGPGL</sequence>
<evidence type="ECO:0000313" key="3">
    <source>
        <dbReference type="EMBL" id="QEP30642.1"/>
    </source>
</evidence>
<keyword evidence="3" id="KW-0614">Plasmid</keyword>
<gene>
    <name evidence="3" type="ORF">C6Y53_20810</name>
</gene>
<dbReference type="AlphaFoldDB" id="A0A5C2H6Q2"/>
<protein>
    <submittedName>
        <fullName evidence="3">Alpha/beta hydrolase</fullName>
    </submittedName>
</protein>
<evidence type="ECO:0000259" key="2">
    <source>
        <dbReference type="Pfam" id="PF20434"/>
    </source>
</evidence>
<dbReference type="PANTHER" id="PTHR48081:SF33">
    <property type="entry name" value="KYNURENINE FORMAMIDASE"/>
    <property type="match status" value="1"/>
</dbReference>
<reference evidence="3 4" key="1">
    <citation type="submission" date="2019-09" db="EMBL/GenBank/DDBJ databases">
        <title>Novel bacterium SH-1.</title>
        <authorList>
            <person name="Kim Y.-S."/>
            <person name="Kim K.-H."/>
        </authorList>
    </citation>
    <scope>NUCLEOTIDE SEQUENCE [LARGE SCALE GENOMIC DNA]</scope>
    <source>
        <strain evidence="3 4">SH-1</strain>
        <plasmid evidence="3 4">p4</plasmid>
    </source>
</reference>
<dbReference type="Gene3D" id="3.40.50.1820">
    <property type="entry name" value="alpha/beta hydrolase"/>
    <property type="match status" value="1"/>
</dbReference>
<evidence type="ECO:0000256" key="1">
    <source>
        <dbReference type="ARBA" id="ARBA00022801"/>
    </source>
</evidence>
<dbReference type="InterPro" id="IPR029058">
    <property type="entry name" value="AB_hydrolase_fold"/>
</dbReference>
<geneLocation type="plasmid" evidence="3 4">
    <name>p4</name>
</geneLocation>
<accession>A0A5C2H6Q2</accession>
<dbReference type="KEGG" id="thas:C6Y53_20810"/>
<dbReference type="Proteomes" id="UP000237655">
    <property type="component" value="Plasmid p4"/>
</dbReference>
<keyword evidence="1 3" id="KW-0378">Hydrolase</keyword>